<name>W0F6W1_9BACT</name>
<accession>W0F6W1</accession>
<dbReference type="EMBL" id="CP007035">
    <property type="protein sequence ID" value="AHF17169.1"/>
    <property type="molecule type" value="Genomic_DNA"/>
</dbReference>
<evidence type="ECO:0000313" key="1">
    <source>
        <dbReference type="EMBL" id="AHF17169.1"/>
    </source>
</evidence>
<protein>
    <submittedName>
        <fullName evidence="1">Uncharacterized protein</fullName>
    </submittedName>
</protein>
<keyword evidence="2" id="KW-1185">Reference proteome</keyword>
<proteinExistence type="predicted"/>
<evidence type="ECO:0000313" key="2">
    <source>
        <dbReference type="Proteomes" id="UP000003586"/>
    </source>
</evidence>
<reference evidence="1 2" key="1">
    <citation type="submission" date="2013-12" db="EMBL/GenBank/DDBJ databases">
        <authorList>
            <consortium name="DOE Joint Genome Institute"/>
            <person name="Eisen J."/>
            <person name="Huntemann M."/>
            <person name="Han J."/>
            <person name="Chen A."/>
            <person name="Kyrpides N."/>
            <person name="Mavromatis K."/>
            <person name="Markowitz V."/>
            <person name="Palaniappan K."/>
            <person name="Ivanova N."/>
            <person name="Schaumberg A."/>
            <person name="Pati A."/>
            <person name="Liolios K."/>
            <person name="Nordberg H.P."/>
            <person name="Cantor M.N."/>
            <person name="Hua S.X."/>
            <person name="Woyke T."/>
        </authorList>
    </citation>
    <scope>NUCLEOTIDE SEQUENCE [LARGE SCALE GENOMIC DNA]</scope>
    <source>
        <strain evidence="2">DSM 19437</strain>
    </source>
</reference>
<dbReference type="HOGENOM" id="CLU_3366061_0_0_10"/>
<organism evidence="1 2">
    <name type="scientific">Niabella soli DSM 19437</name>
    <dbReference type="NCBI Taxonomy" id="929713"/>
    <lineage>
        <taxon>Bacteria</taxon>
        <taxon>Pseudomonadati</taxon>
        <taxon>Bacteroidota</taxon>
        <taxon>Chitinophagia</taxon>
        <taxon>Chitinophagales</taxon>
        <taxon>Chitinophagaceae</taxon>
        <taxon>Niabella</taxon>
    </lineage>
</organism>
<dbReference type="AlphaFoldDB" id="W0F6W1"/>
<gene>
    <name evidence="1" type="ORF">NIASO_02875</name>
</gene>
<dbReference type="Proteomes" id="UP000003586">
    <property type="component" value="Chromosome"/>
</dbReference>
<sequence>MVLLQSAFMHGAYYKYPVNKRSDSAPQSEAFRRLR</sequence>
<dbReference type="KEGG" id="nso:NIASO_02875"/>